<keyword evidence="3" id="KW-1185">Reference proteome</keyword>
<keyword evidence="1" id="KW-0472">Membrane</keyword>
<evidence type="ECO:0000313" key="2">
    <source>
        <dbReference type="EMBL" id="SEQ52638.1"/>
    </source>
</evidence>
<dbReference type="EMBL" id="FOEN01000017">
    <property type="protein sequence ID" value="SEQ52638.1"/>
    <property type="molecule type" value="Genomic_DNA"/>
</dbReference>
<keyword evidence="1" id="KW-0812">Transmembrane</keyword>
<sequence length="136" mass="15539">MIIGFILLLVILWFLSLSIETYSFFKKNGIKFNNIISYLLLPFLLLELHIKVIHLEKDKRSSLKILGSFFVNYRLALIFITELILENIALLEATGSSPILEQVTAEETGREPMINKLIDLMNLPITPKTFGKMIVA</sequence>
<name>A0A1H9GRK4_9LACT</name>
<keyword evidence="1" id="KW-1133">Transmembrane helix</keyword>
<evidence type="ECO:0000256" key="1">
    <source>
        <dbReference type="SAM" id="Phobius"/>
    </source>
</evidence>
<proteinExistence type="predicted"/>
<accession>A0A1H9GRK4</accession>
<feature type="transmembrane region" description="Helical" evidence="1">
    <location>
        <begin position="34"/>
        <end position="53"/>
    </location>
</feature>
<evidence type="ECO:0000313" key="3">
    <source>
        <dbReference type="Proteomes" id="UP000198833"/>
    </source>
</evidence>
<dbReference type="AlphaFoldDB" id="A0A1H9GRK4"/>
<dbReference type="Proteomes" id="UP000198833">
    <property type="component" value="Unassembled WGS sequence"/>
</dbReference>
<gene>
    <name evidence="2" type="ORF">SAMN04488558_1171</name>
</gene>
<reference evidence="2 3" key="1">
    <citation type="submission" date="2016-10" db="EMBL/GenBank/DDBJ databases">
        <authorList>
            <person name="de Groot N.N."/>
        </authorList>
    </citation>
    <scope>NUCLEOTIDE SEQUENCE [LARGE SCALE GENOMIC DNA]</scope>
    <source>
        <strain evidence="2 3">DSM 15695</strain>
    </source>
</reference>
<dbReference type="RefSeq" id="WP_092572681.1">
    <property type="nucleotide sequence ID" value="NZ_CALUDV010000015.1"/>
</dbReference>
<organism evidence="2 3">
    <name type="scientific">Ignavigranum ruoffiae</name>
    <dbReference type="NCBI Taxonomy" id="89093"/>
    <lineage>
        <taxon>Bacteria</taxon>
        <taxon>Bacillati</taxon>
        <taxon>Bacillota</taxon>
        <taxon>Bacilli</taxon>
        <taxon>Lactobacillales</taxon>
        <taxon>Aerococcaceae</taxon>
        <taxon>Ignavigranum</taxon>
    </lineage>
</organism>
<protein>
    <submittedName>
        <fullName evidence="2">Uncharacterized protein</fullName>
    </submittedName>
</protein>